<evidence type="ECO:0000313" key="1">
    <source>
        <dbReference type="EMBL" id="KER28249.1"/>
    </source>
</evidence>
<gene>
    <name evidence="1" type="ORF">T265_04852</name>
</gene>
<dbReference type="GeneID" id="20319034"/>
<dbReference type="CTD" id="20319034"/>
<reference evidence="1 2" key="1">
    <citation type="submission" date="2013-11" db="EMBL/GenBank/DDBJ databases">
        <title>Opisthorchis viverrini - life in the bile duct.</title>
        <authorList>
            <person name="Young N.D."/>
            <person name="Nagarajan N."/>
            <person name="Lin S.J."/>
            <person name="Korhonen P.K."/>
            <person name="Jex A.R."/>
            <person name="Hall R.S."/>
            <person name="Safavi-Hemami H."/>
            <person name="Kaewkong W."/>
            <person name="Bertrand D."/>
            <person name="Gao S."/>
            <person name="Seet Q."/>
            <person name="Wongkham S."/>
            <person name="Teh B.T."/>
            <person name="Wongkham C."/>
            <person name="Intapan P.M."/>
            <person name="Maleewong W."/>
            <person name="Yang X."/>
            <person name="Hu M."/>
            <person name="Wang Z."/>
            <person name="Hofmann A."/>
            <person name="Sternberg P.W."/>
            <person name="Tan P."/>
            <person name="Wang J."/>
            <person name="Gasser R.B."/>
        </authorList>
    </citation>
    <scope>NUCLEOTIDE SEQUENCE [LARGE SCALE GENOMIC DNA]</scope>
</reference>
<dbReference type="EMBL" id="KL596703">
    <property type="protein sequence ID" value="KER28249.1"/>
    <property type="molecule type" value="Genomic_DNA"/>
</dbReference>
<dbReference type="OrthoDB" id="425014at2759"/>
<accession>A0A075AG04</accession>
<name>A0A075AG04_OPIVI</name>
<organism evidence="1 2">
    <name type="scientific">Opisthorchis viverrini</name>
    <name type="common">Southeast Asian liver fluke</name>
    <dbReference type="NCBI Taxonomy" id="6198"/>
    <lineage>
        <taxon>Eukaryota</taxon>
        <taxon>Metazoa</taxon>
        <taxon>Spiralia</taxon>
        <taxon>Lophotrochozoa</taxon>
        <taxon>Platyhelminthes</taxon>
        <taxon>Trematoda</taxon>
        <taxon>Digenea</taxon>
        <taxon>Opisthorchiida</taxon>
        <taxon>Opisthorchiata</taxon>
        <taxon>Opisthorchiidae</taxon>
        <taxon>Opisthorchis</taxon>
    </lineage>
</organism>
<dbReference type="Proteomes" id="UP000054324">
    <property type="component" value="Unassembled WGS sequence"/>
</dbReference>
<dbReference type="AlphaFoldDB" id="A0A075AG04"/>
<keyword evidence="2" id="KW-1185">Reference proteome</keyword>
<sequence length="132" mass="14758">MRRTLDGFQNPGVQIVAGESLVDLEYTDHIALIFEDHSGAQALLNKLTTIIPSFGMHLAPSKCKVVLQNGRSRRSMKEITKRLGAVGATRLPGWGPRDPHCAWLVRWLRRVTYTEPSFAEESTVFHARFGVA</sequence>
<proteinExistence type="predicted"/>
<protein>
    <recommendedName>
        <fullName evidence="3">Reverse transcriptase domain-containing protein</fullName>
    </recommendedName>
</protein>
<dbReference type="KEGG" id="ovi:T265_04852"/>
<dbReference type="RefSeq" id="XP_009167970.1">
    <property type="nucleotide sequence ID" value="XM_009169706.1"/>
</dbReference>
<evidence type="ECO:0008006" key="3">
    <source>
        <dbReference type="Google" id="ProtNLM"/>
    </source>
</evidence>
<evidence type="ECO:0000313" key="2">
    <source>
        <dbReference type="Proteomes" id="UP000054324"/>
    </source>
</evidence>